<dbReference type="SUPFAM" id="SSF48576">
    <property type="entry name" value="Terpenoid synthases"/>
    <property type="match status" value="1"/>
</dbReference>
<dbReference type="Gene3D" id="1.10.600.10">
    <property type="entry name" value="Farnesyl Diphosphate Synthase"/>
    <property type="match status" value="1"/>
</dbReference>
<dbReference type="InterPro" id="IPR008949">
    <property type="entry name" value="Isoprenoid_synthase_dom_sf"/>
</dbReference>
<evidence type="ECO:0000256" key="2">
    <source>
        <dbReference type="ARBA" id="ARBA00006706"/>
    </source>
</evidence>
<dbReference type="EMBL" id="UOEP01000066">
    <property type="protein sequence ID" value="VAW16808.1"/>
    <property type="molecule type" value="Genomic_DNA"/>
</dbReference>
<proteinExistence type="inferred from homology"/>
<gene>
    <name evidence="6" type="ORF">MNBD_BACTEROID01-652</name>
</gene>
<evidence type="ECO:0000256" key="5">
    <source>
        <dbReference type="ARBA" id="ARBA00022842"/>
    </source>
</evidence>
<keyword evidence="3 6" id="KW-0808">Transferase</keyword>
<comment type="cofactor">
    <cofactor evidence="1">
        <name>Mg(2+)</name>
        <dbReference type="ChEBI" id="CHEBI:18420"/>
    </cofactor>
</comment>
<organism evidence="6">
    <name type="scientific">hydrothermal vent metagenome</name>
    <dbReference type="NCBI Taxonomy" id="652676"/>
    <lineage>
        <taxon>unclassified sequences</taxon>
        <taxon>metagenomes</taxon>
        <taxon>ecological metagenomes</taxon>
    </lineage>
</organism>
<dbReference type="GO" id="GO:0008299">
    <property type="term" value="P:isoprenoid biosynthetic process"/>
    <property type="evidence" value="ECO:0007669"/>
    <property type="project" value="InterPro"/>
</dbReference>
<keyword evidence="5" id="KW-0460">Magnesium</keyword>
<dbReference type="AlphaFoldDB" id="A0A3B0TFV6"/>
<dbReference type="GO" id="GO:0004311">
    <property type="term" value="F:geranylgeranyl diphosphate synthase activity"/>
    <property type="evidence" value="ECO:0007669"/>
    <property type="project" value="UniProtKB-EC"/>
</dbReference>
<evidence type="ECO:0000256" key="4">
    <source>
        <dbReference type="ARBA" id="ARBA00022723"/>
    </source>
</evidence>
<dbReference type="PANTHER" id="PTHR12001:SF69">
    <property type="entry name" value="ALL TRANS-POLYPRENYL-DIPHOSPHATE SYNTHASE PDSS1"/>
    <property type="match status" value="1"/>
</dbReference>
<dbReference type="InterPro" id="IPR002829">
    <property type="entry name" value="DUF116"/>
</dbReference>
<dbReference type="SFLD" id="SFLDS00005">
    <property type="entry name" value="Isoprenoid_Synthase_Type_I"/>
    <property type="match status" value="1"/>
</dbReference>
<dbReference type="EC" id="2.5.1.29" evidence="6"/>
<evidence type="ECO:0000313" key="6">
    <source>
        <dbReference type="EMBL" id="VAW16808.1"/>
    </source>
</evidence>
<dbReference type="Pfam" id="PF00348">
    <property type="entry name" value="polyprenyl_synt"/>
    <property type="match status" value="1"/>
</dbReference>
<dbReference type="PANTHER" id="PTHR12001">
    <property type="entry name" value="GERANYLGERANYL PYROPHOSPHATE SYNTHASE"/>
    <property type="match status" value="1"/>
</dbReference>
<evidence type="ECO:0000256" key="1">
    <source>
        <dbReference type="ARBA" id="ARBA00001946"/>
    </source>
</evidence>
<dbReference type="Pfam" id="PF01976">
    <property type="entry name" value="DUF116"/>
    <property type="match status" value="1"/>
</dbReference>
<name>A0A3B0TFV6_9ZZZZ</name>
<dbReference type="GO" id="GO:0046872">
    <property type="term" value="F:metal ion binding"/>
    <property type="evidence" value="ECO:0007669"/>
    <property type="project" value="UniProtKB-KW"/>
</dbReference>
<reference evidence="6" key="1">
    <citation type="submission" date="2018-06" db="EMBL/GenBank/DDBJ databases">
        <authorList>
            <person name="Zhirakovskaya E."/>
        </authorList>
    </citation>
    <scope>NUCLEOTIDE SEQUENCE</scope>
</reference>
<keyword evidence="4" id="KW-0479">Metal-binding</keyword>
<comment type="similarity">
    <text evidence="2">Belongs to the FPP/GGPP synthase family.</text>
</comment>
<accession>A0A3B0TFV6</accession>
<sequence>MFATKRILKVPKDKEVRKILRTGVRMFASKNKMLPPLEFKSLEFQAKKLLVNLDLGTEFLDFTIVLLGNEIWRDTVAATPFNRRLLLLPQCLRNNLSCKGVFDNLGLVCAGCKSCQIDRVLSFAEKLGYTTLVAEGTTVAIGLVEEGSIDAVIGVSCMPVLQQSFEPVARAAIPAIGLPLMNDGCENTNIDYGWLYEEMRQYHQNNELQPLSVSLLRNKVHHYFSGAALARFFPYKDETEKLALKMIAMDGQRMRPLLSVLAYQSYSKNYSEKIQSALAILIECFHKASLIHDDIEDEEDYRYGQPTLHKSNGIPLAINIGDYLIGKGYQCLSSLPADPVELAECFRVVSSSHVNLSKGQGADILLNREIAEKTVDDVVQIFMQKTGEAVKVALLMGAILGGAPPSEIESLKAFSDWFGVAYQIRDDLNEFREEDIRGDAFDFPFLLVLLNREFKREGHSIAEILHRGTIKLLREYFQEFNIEGKATKYLQEYVGKCYSELDKLQNLKLRLSLYNVMGKVFKL</sequence>
<protein>
    <submittedName>
        <fullName evidence="6">Geranylgeranyl diphosphate synthase</fullName>
        <ecNumber evidence="6">2.5.1.29</ecNumber>
    </submittedName>
</protein>
<dbReference type="InterPro" id="IPR000092">
    <property type="entry name" value="Polyprenyl_synt"/>
</dbReference>
<evidence type="ECO:0000256" key="3">
    <source>
        <dbReference type="ARBA" id="ARBA00022679"/>
    </source>
</evidence>